<proteinExistence type="predicted"/>
<dbReference type="SMART" id="SM00320">
    <property type="entry name" value="WD40"/>
    <property type="match status" value="5"/>
</dbReference>
<dbReference type="InterPro" id="IPR015943">
    <property type="entry name" value="WD40/YVTN_repeat-like_dom_sf"/>
</dbReference>
<dbReference type="InterPro" id="IPR011047">
    <property type="entry name" value="Quinoprotein_ADH-like_sf"/>
</dbReference>
<protein>
    <submittedName>
        <fullName evidence="5">WD40 repeat-like protein</fullName>
    </submittedName>
</protein>
<dbReference type="Proteomes" id="UP000092154">
    <property type="component" value="Unassembled WGS sequence"/>
</dbReference>
<keyword evidence="6" id="KW-1185">Reference proteome</keyword>
<keyword evidence="2" id="KW-0677">Repeat</keyword>
<dbReference type="AlphaFoldDB" id="A0A1B7N2L6"/>
<dbReference type="Pfam" id="PF00400">
    <property type="entry name" value="WD40"/>
    <property type="match status" value="2"/>
</dbReference>
<sequence length="388" mass="43047">MASTSTPPELILTPVMILRGHTEGITNMSYFRDGKRFISGSSWDKTIRRWDMQSGEEIKEEREECLDDNGQAVVVSRDGRWIITSSEDDNNDDDDCEGKDDGDEDEDGDGGGECDNLKAYEVETGIVKRFEDYESESRIDISPDNTLVAGARSGNETVQIWSLNTGKLVASPFKSPDEIGVVRFSQDSKKLAVKSSIGRYLEVWDILTHKLDARVGKSGYHEYRTGSDIFTFTPVFWTNKETIVTAFGFIDNDYLKMIYEFTPSTLEAVGAPFEGHTKCIVGLALSFDSALLASSAEDDTIKLWAFESRQLLASFHIMGLSVLTFSPDSRQLAYASLENIYICNTRSTPPDILASIEPVTEGQPSQDRCNHQALSLSVTPIFIASIAD</sequence>
<evidence type="ECO:0000256" key="1">
    <source>
        <dbReference type="ARBA" id="ARBA00022574"/>
    </source>
</evidence>
<gene>
    <name evidence="5" type="ORF">K503DRAFT_865682</name>
</gene>
<dbReference type="InParanoid" id="A0A1B7N2L6"/>
<dbReference type="EMBL" id="KV448263">
    <property type="protein sequence ID" value="OAX39084.1"/>
    <property type="molecule type" value="Genomic_DNA"/>
</dbReference>
<evidence type="ECO:0000256" key="4">
    <source>
        <dbReference type="SAM" id="MobiDB-lite"/>
    </source>
</evidence>
<dbReference type="Gene3D" id="2.130.10.10">
    <property type="entry name" value="YVTN repeat-like/Quinoprotein amine dehydrogenase"/>
    <property type="match status" value="3"/>
</dbReference>
<dbReference type="InterPro" id="IPR001680">
    <property type="entry name" value="WD40_rpt"/>
</dbReference>
<evidence type="ECO:0000313" key="5">
    <source>
        <dbReference type="EMBL" id="OAX39084.1"/>
    </source>
</evidence>
<evidence type="ECO:0000256" key="3">
    <source>
        <dbReference type="PROSITE-ProRule" id="PRU00221"/>
    </source>
</evidence>
<accession>A0A1B7N2L6</accession>
<dbReference type="PANTHER" id="PTHR19848:SF8">
    <property type="entry name" value="F-BOX AND WD REPEAT DOMAIN CONTAINING 7"/>
    <property type="match status" value="1"/>
</dbReference>
<dbReference type="SUPFAM" id="SSF50998">
    <property type="entry name" value="Quinoprotein alcohol dehydrogenase-like"/>
    <property type="match status" value="1"/>
</dbReference>
<organism evidence="5 6">
    <name type="scientific">Rhizopogon vinicolor AM-OR11-026</name>
    <dbReference type="NCBI Taxonomy" id="1314800"/>
    <lineage>
        <taxon>Eukaryota</taxon>
        <taxon>Fungi</taxon>
        <taxon>Dikarya</taxon>
        <taxon>Basidiomycota</taxon>
        <taxon>Agaricomycotina</taxon>
        <taxon>Agaricomycetes</taxon>
        <taxon>Agaricomycetidae</taxon>
        <taxon>Boletales</taxon>
        <taxon>Suillineae</taxon>
        <taxon>Rhizopogonaceae</taxon>
        <taxon>Rhizopogon</taxon>
    </lineage>
</organism>
<name>A0A1B7N2L6_9AGAM</name>
<feature type="compositionally biased region" description="Acidic residues" evidence="4">
    <location>
        <begin position="86"/>
        <end position="112"/>
    </location>
</feature>
<feature type="region of interest" description="Disordered" evidence="4">
    <location>
        <begin position="83"/>
        <end position="116"/>
    </location>
</feature>
<dbReference type="PROSITE" id="PS50294">
    <property type="entry name" value="WD_REPEATS_REGION"/>
    <property type="match status" value="2"/>
</dbReference>
<feature type="repeat" description="WD" evidence="3">
    <location>
        <begin position="18"/>
        <end position="60"/>
    </location>
</feature>
<evidence type="ECO:0000256" key="2">
    <source>
        <dbReference type="ARBA" id="ARBA00022737"/>
    </source>
</evidence>
<dbReference type="STRING" id="1314800.A0A1B7N2L6"/>
<dbReference type="OrthoDB" id="2686672at2759"/>
<reference evidence="5 6" key="1">
    <citation type="submission" date="2016-06" db="EMBL/GenBank/DDBJ databases">
        <title>Comparative genomics of the ectomycorrhizal sister species Rhizopogon vinicolor and Rhizopogon vesiculosus (Basidiomycota: Boletales) reveals a divergence of the mating type B locus.</title>
        <authorList>
            <consortium name="DOE Joint Genome Institute"/>
            <person name="Mujic A.B."/>
            <person name="Kuo A."/>
            <person name="Tritt A."/>
            <person name="Lipzen A."/>
            <person name="Chen C."/>
            <person name="Johnson J."/>
            <person name="Sharma A."/>
            <person name="Barry K."/>
            <person name="Grigoriev I.V."/>
            <person name="Spatafora J.W."/>
        </authorList>
    </citation>
    <scope>NUCLEOTIDE SEQUENCE [LARGE SCALE GENOMIC DNA]</scope>
    <source>
        <strain evidence="5 6">AM-OR11-026</strain>
    </source>
</reference>
<keyword evidence="1 3" id="KW-0853">WD repeat</keyword>
<dbReference type="PROSITE" id="PS50082">
    <property type="entry name" value="WD_REPEATS_2"/>
    <property type="match status" value="2"/>
</dbReference>
<dbReference type="PANTHER" id="PTHR19848">
    <property type="entry name" value="WD40 REPEAT PROTEIN"/>
    <property type="match status" value="1"/>
</dbReference>
<evidence type="ECO:0000313" key="6">
    <source>
        <dbReference type="Proteomes" id="UP000092154"/>
    </source>
</evidence>
<feature type="repeat" description="WD" evidence="3">
    <location>
        <begin position="273"/>
        <end position="314"/>
    </location>
</feature>